<keyword evidence="1" id="KW-0812">Transmembrane</keyword>
<evidence type="ECO:0000313" key="3">
    <source>
        <dbReference type="EMBL" id="OOP67210.1"/>
    </source>
</evidence>
<dbReference type="AlphaFoldDB" id="A0A8E2LCP0"/>
<sequence>MYTNIDTPHGKLSKAIIKIWIIREVMANLCGWFILGVLFYLDHLFSWKEWIGYLLFTIMIISLFFTIWSIFIEPFLLYKNWRYEANEEFLQLKFGAINEKHQIIPMTKIQSISTNQGPLLRKYDFYSISINTMGSSHSIPALPKATAIELRNQIAYFAKIKEVES</sequence>
<dbReference type="EMBL" id="MTLA01000219">
    <property type="protein sequence ID" value="OOP67210.1"/>
    <property type="molecule type" value="Genomic_DNA"/>
</dbReference>
<feature type="transmembrane region" description="Helical" evidence="1">
    <location>
        <begin position="53"/>
        <end position="72"/>
    </location>
</feature>
<keyword evidence="4" id="KW-1185">Reference proteome</keyword>
<feature type="transmembrane region" description="Helical" evidence="1">
    <location>
        <begin position="21"/>
        <end position="41"/>
    </location>
</feature>
<dbReference type="Pfam" id="PF03703">
    <property type="entry name" value="bPH_2"/>
    <property type="match status" value="1"/>
</dbReference>
<dbReference type="RefSeq" id="WP_078110781.1">
    <property type="nucleotide sequence ID" value="NZ_CP065424.1"/>
</dbReference>
<keyword evidence="1" id="KW-0472">Membrane</keyword>
<evidence type="ECO:0000259" key="2">
    <source>
        <dbReference type="Pfam" id="PF03703"/>
    </source>
</evidence>
<name>A0A8E2LCP0_9BACI</name>
<evidence type="ECO:0000313" key="4">
    <source>
        <dbReference type="Proteomes" id="UP000189761"/>
    </source>
</evidence>
<dbReference type="Proteomes" id="UP000189761">
    <property type="component" value="Unassembled WGS sequence"/>
</dbReference>
<reference evidence="3 4" key="1">
    <citation type="submission" date="2017-01" db="EMBL/GenBank/DDBJ databases">
        <title>Draft genome sequence of Bacillus oleronius.</title>
        <authorList>
            <person name="Allam M."/>
        </authorList>
    </citation>
    <scope>NUCLEOTIDE SEQUENCE [LARGE SCALE GENOMIC DNA]</scope>
    <source>
        <strain evidence="3 4">DSM 9356</strain>
    </source>
</reference>
<dbReference type="PANTHER" id="PTHR34473">
    <property type="entry name" value="UPF0699 TRANSMEMBRANE PROTEIN YDBS"/>
    <property type="match status" value="1"/>
</dbReference>
<accession>A0A8E2LCP0</accession>
<gene>
    <name evidence="3" type="ORF">BWZ43_16975</name>
</gene>
<dbReference type="InterPro" id="IPR005182">
    <property type="entry name" value="YdbS-like_PH"/>
</dbReference>
<protein>
    <recommendedName>
        <fullName evidence="2">YdbS-like PH domain-containing protein</fullName>
    </recommendedName>
</protein>
<organism evidence="3 4">
    <name type="scientific">Heyndrickxia oleronia</name>
    <dbReference type="NCBI Taxonomy" id="38875"/>
    <lineage>
        <taxon>Bacteria</taxon>
        <taxon>Bacillati</taxon>
        <taxon>Bacillota</taxon>
        <taxon>Bacilli</taxon>
        <taxon>Bacillales</taxon>
        <taxon>Bacillaceae</taxon>
        <taxon>Heyndrickxia</taxon>
    </lineage>
</organism>
<keyword evidence="1" id="KW-1133">Transmembrane helix</keyword>
<feature type="domain" description="YdbS-like PH" evidence="2">
    <location>
        <begin position="78"/>
        <end position="154"/>
    </location>
</feature>
<comment type="caution">
    <text evidence="3">The sequence shown here is derived from an EMBL/GenBank/DDBJ whole genome shotgun (WGS) entry which is preliminary data.</text>
</comment>
<dbReference type="PANTHER" id="PTHR34473:SF2">
    <property type="entry name" value="UPF0699 TRANSMEMBRANE PROTEIN YDBT"/>
    <property type="match status" value="1"/>
</dbReference>
<evidence type="ECO:0000256" key="1">
    <source>
        <dbReference type="SAM" id="Phobius"/>
    </source>
</evidence>
<proteinExistence type="predicted"/>